<dbReference type="STRING" id="29542.A6070_11170"/>
<evidence type="ECO:0000256" key="3">
    <source>
        <dbReference type="ARBA" id="ARBA00022692"/>
    </source>
</evidence>
<keyword evidence="4" id="KW-1133">Transmembrane helix</keyword>
<dbReference type="PANTHER" id="PTHR42911:SF1">
    <property type="entry name" value="MODULATOR OF FTSH PROTEASE HFLC"/>
    <property type="match status" value="1"/>
</dbReference>
<evidence type="ECO:0000256" key="4">
    <source>
        <dbReference type="ARBA" id="ARBA00022989"/>
    </source>
</evidence>
<evidence type="ECO:0000256" key="1">
    <source>
        <dbReference type="ARBA" id="ARBA00004167"/>
    </source>
</evidence>
<dbReference type="KEGG" id="pace:A6070_11170"/>
<dbReference type="GO" id="GO:0016020">
    <property type="term" value="C:membrane"/>
    <property type="evidence" value="ECO:0007669"/>
    <property type="project" value="UniProtKB-SubCell"/>
</dbReference>
<evidence type="ECO:0000313" key="9">
    <source>
        <dbReference type="Proteomes" id="UP000182264"/>
    </source>
</evidence>
<dbReference type="Gene3D" id="3.30.479.30">
    <property type="entry name" value="Band 7 domain"/>
    <property type="match status" value="1"/>
</dbReference>
<keyword evidence="5" id="KW-0472">Membrane</keyword>
<dbReference type="Proteomes" id="UP000182264">
    <property type="component" value="Chromosome"/>
</dbReference>
<proteinExistence type="inferred from homology"/>
<evidence type="ECO:0000256" key="5">
    <source>
        <dbReference type="ARBA" id="ARBA00023136"/>
    </source>
</evidence>
<dbReference type="PANTHER" id="PTHR42911">
    <property type="entry name" value="MODULATOR OF FTSH PROTEASE HFLC"/>
    <property type="match status" value="1"/>
</dbReference>
<dbReference type="InterPro" id="IPR001107">
    <property type="entry name" value="Band_7"/>
</dbReference>
<protein>
    <recommendedName>
        <fullName evidence="6">Protein HflC</fullName>
    </recommendedName>
</protein>
<dbReference type="AlphaFoldDB" id="A0A1L3GDK4"/>
<dbReference type="PIRSF" id="PIRSF005651">
    <property type="entry name" value="HflC"/>
    <property type="match status" value="1"/>
</dbReference>
<evidence type="ECO:0000313" key="8">
    <source>
        <dbReference type="EMBL" id="APG24026.1"/>
    </source>
</evidence>
<evidence type="ECO:0000256" key="6">
    <source>
        <dbReference type="PIRNR" id="PIRNR005651"/>
    </source>
</evidence>
<dbReference type="SMART" id="SM00244">
    <property type="entry name" value="PHB"/>
    <property type="match status" value="1"/>
</dbReference>
<dbReference type="CDD" id="cd03405">
    <property type="entry name" value="SPFH_HflC"/>
    <property type="match status" value="1"/>
</dbReference>
<evidence type="ECO:0000259" key="7">
    <source>
        <dbReference type="SMART" id="SM00244"/>
    </source>
</evidence>
<comment type="function">
    <text evidence="6">HflC and HflK could regulate a protease.</text>
</comment>
<feature type="domain" description="Band 7" evidence="7">
    <location>
        <begin position="20"/>
        <end position="208"/>
    </location>
</feature>
<dbReference type="OrthoDB" id="9812991at2"/>
<evidence type="ECO:0000256" key="2">
    <source>
        <dbReference type="ARBA" id="ARBA00007862"/>
    </source>
</evidence>
<dbReference type="Pfam" id="PF01145">
    <property type="entry name" value="Band_7"/>
    <property type="match status" value="1"/>
</dbReference>
<keyword evidence="9" id="KW-1185">Reference proteome</keyword>
<name>A0A1L3GDK4_SYNAC</name>
<comment type="subcellular location">
    <subcellularLocation>
        <location evidence="1">Membrane</location>
        <topology evidence="1">Single-pass membrane protein</topology>
    </subcellularLocation>
</comment>
<gene>
    <name evidence="8" type="ORF">A7E75_02545</name>
</gene>
<dbReference type="NCBIfam" id="TIGR01932">
    <property type="entry name" value="hflC"/>
    <property type="match status" value="1"/>
</dbReference>
<keyword evidence="3" id="KW-0812">Transmembrane</keyword>
<dbReference type="RefSeq" id="WP_072285842.1">
    <property type="nucleotide sequence ID" value="NZ_CP015455.1"/>
</dbReference>
<accession>A0A1L3GDK4</accession>
<dbReference type="EMBL" id="CP015518">
    <property type="protein sequence ID" value="APG24026.1"/>
    <property type="molecule type" value="Genomic_DNA"/>
</dbReference>
<organism evidence="8 9">
    <name type="scientific">Syntrophotalea acetylenica</name>
    <name type="common">Pelobacter acetylenicus</name>
    <dbReference type="NCBI Taxonomy" id="29542"/>
    <lineage>
        <taxon>Bacteria</taxon>
        <taxon>Pseudomonadati</taxon>
        <taxon>Thermodesulfobacteriota</taxon>
        <taxon>Desulfuromonadia</taxon>
        <taxon>Desulfuromonadales</taxon>
        <taxon>Syntrophotaleaceae</taxon>
        <taxon>Syntrophotalea</taxon>
    </lineage>
</organism>
<dbReference type="InterPro" id="IPR036013">
    <property type="entry name" value="Band_7/SPFH_dom_sf"/>
</dbReference>
<sequence length="310" mass="35006">MKKPLLLLVLMLLIAGFVQSPLVIVEEGEQALVTQFGKPVGGVLGPGLHLKIPFIQKVHRFENRILKWDGDPNQIPTKDKRYIFLDTTARWRIADPLLFFKTVATERGAQSRLDDILDSVVRDAVSGHLLVELVRGKDYRPPGNAMEQIELEGVPVASEHLVGREEILADLLKKARASTPEYGIELIDVQIKRINYVEQVRKRVYERMISERKKVAAEFRSEGEGEKADILGQMGKELKSITSDAYRQAEEIRGRADAEAAAIYAAAYGGDRDFYAFLRSLEAYRKSVGKNGRLVLSTDSDFYRYLQNSR</sequence>
<comment type="similarity">
    <text evidence="2 6">Belongs to the band 7/mec-2 family. HflC subfamily.</text>
</comment>
<reference evidence="8 9" key="1">
    <citation type="journal article" date="2017" name="Genome Announc.">
        <title>Complete Genome Sequences of Two Acetylene-Fermenting Pelobacter acetylenicus Strains.</title>
        <authorList>
            <person name="Sutton J.M."/>
            <person name="Baesman S.M."/>
            <person name="Fierst J.L."/>
            <person name="Poret-Peterson A.T."/>
            <person name="Oremland R.S."/>
            <person name="Dunlap D.S."/>
            <person name="Akob D.M."/>
        </authorList>
    </citation>
    <scope>NUCLEOTIDE SEQUENCE [LARGE SCALE GENOMIC DNA]</scope>
    <source>
        <strain evidence="8 9">DSM 3247</strain>
    </source>
</reference>
<dbReference type="InterPro" id="IPR010200">
    <property type="entry name" value="HflC"/>
</dbReference>
<dbReference type="SUPFAM" id="SSF117892">
    <property type="entry name" value="Band 7/SPFH domain"/>
    <property type="match status" value="1"/>
</dbReference>